<organism evidence="6 7">
    <name type="scientific">Kiloniella laminariae</name>
    <dbReference type="NCBI Taxonomy" id="454162"/>
    <lineage>
        <taxon>Bacteria</taxon>
        <taxon>Pseudomonadati</taxon>
        <taxon>Pseudomonadota</taxon>
        <taxon>Alphaproteobacteria</taxon>
        <taxon>Rhodospirillales</taxon>
        <taxon>Kiloniellaceae</taxon>
        <taxon>Kiloniella</taxon>
    </lineage>
</organism>
<evidence type="ECO:0000256" key="2">
    <source>
        <dbReference type="ARBA" id="ARBA00005695"/>
    </source>
</evidence>
<dbReference type="InterPro" id="IPR039424">
    <property type="entry name" value="SBP_5"/>
</dbReference>
<accession>A0ABT4LRW8</accession>
<comment type="similarity">
    <text evidence="2">Belongs to the bacterial solute-binding protein 5 family.</text>
</comment>
<dbReference type="PIRSF" id="PIRSF002741">
    <property type="entry name" value="MppA"/>
    <property type="match status" value="1"/>
</dbReference>
<evidence type="ECO:0000313" key="6">
    <source>
        <dbReference type="EMBL" id="MCZ4283066.1"/>
    </source>
</evidence>
<comment type="caution">
    <text evidence="6">The sequence shown here is derived from an EMBL/GenBank/DDBJ whole genome shotgun (WGS) entry which is preliminary data.</text>
</comment>
<feature type="domain" description="Solute-binding protein family 5" evidence="5">
    <location>
        <begin position="83"/>
        <end position="427"/>
    </location>
</feature>
<keyword evidence="4" id="KW-0732">Signal</keyword>
<dbReference type="EMBL" id="JAPWGY010000016">
    <property type="protein sequence ID" value="MCZ4283066.1"/>
    <property type="molecule type" value="Genomic_DNA"/>
</dbReference>
<reference evidence="6" key="1">
    <citation type="submission" date="2022-12" db="EMBL/GenBank/DDBJ databases">
        <title>Bacterial isolates from different developmental stages of Nematostella vectensis.</title>
        <authorList>
            <person name="Fraune S."/>
        </authorList>
    </citation>
    <scope>NUCLEOTIDE SEQUENCE</scope>
    <source>
        <strain evidence="6">G21630-S1</strain>
    </source>
</reference>
<comment type="subcellular location">
    <subcellularLocation>
        <location evidence="1">Periplasm</location>
    </subcellularLocation>
</comment>
<dbReference type="PANTHER" id="PTHR30290">
    <property type="entry name" value="PERIPLASMIC BINDING COMPONENT OF ABC TRANSPORTER"/>
    <property type="match status" value="1"/>
</dbReference>
<proteinExistence type="inferred from homology"/>
<dbReference type="SUPFAM" id="SSF53850">
    <property type="entry name" value="Periplasmic binding protein-like II"/>
    <property type="match status" value="1"/>
</dbReference>
<evidence type="ECO:0000256" key="1">
    <source>
        <dbReference type="ARBA" id="ARBA00004418"/>
    </source>
</evidence>
<dbReference type="RefSeq" id="WP_269425187.1">
    <property type="nucleotide sequence ID" value="NZ_JAPWGY010000016.1"/>
</dbReference>
<evidence type="ECO:0000313" key="7">
    <source>
        <dbReference type="Proteomes" id="UP001069802"/>
    </source>
</evidence>
<sequence length="519" mass="57922">MSKLETTRRTFIQGAGILAGLTALPGVTWSATKDVLKIRVEKDIAVLDPAYETGMLEEAVIRSIFVSLIELEDIRSGSNWKLAAAESMDQIDAKTIRFKLREGLNWTGEYGPVTAEDVKYSFERVADPELKSPWAYQFEKLDHVEVIDERTGIIHLKEPFAPLWLMSLPWYGGHIVCKAAVEKAGGKFNVETPATCGPFVVEKWQPKEKLILVANPDWTGPKPDFNKIEFIIVEDNESALLAYEAGAFDFSKISISAVPRIQKNPPADTTLLMAQSSRYVWISLNLDHPKLKDERVRQALQHAFDGDSVLAGAYNNLVERSAGVVQPGTKSSRAENKINKVDYDKARSLLDEAGASDLMVKLSVLNTTTDMAIAQIVQATMTQAGITVEIEPYDEGVYWTLGDQASGDGWKEQEMILMAFNGGLDPAENLTWFRPEQIGVWNWSRYNSPEFESLYQQGLVETDVEKRATIYHKMEMMMEESGGFIFITHEPLVAVHRSNIAPVILADNQLVPAATKLFT</sequence>
<keyword evidence="7" id="KW-1185">Reference proteome</keyword>
<name>A0ABT4LRW8_9PROT</name>
<dbReference type="InterPro" id="IPR023765">
    <property type="entry name" value="SBP_5_CS"/>
</dbReference>
<dbReference type="PROSITE" id="PS01040">
    <property type="entry name" value="SBP_BACTERIAL_5"/>
    <property type="match status" value="1"/>
</dbReference>
<evidence type="ECO:0000256" key="4">
    <source>
        <dbReference type="ARBA" id="ARBA00022729"/>
    </source>
</evidence>
<dbReference type="InterPro" id="IPR000914">
    <property type="entry name" value="SBP_5_dom"/>
</dbReference>
<dbReference type="PANTHER" id="PTHR30290:SF9">
    <property type="entry name" value="OLIGOPEPTIDE-BINDING PROTEIN APPA"/>
    <property type="match status" value="1"/>
</dbReference>
<dbReference type="Proteomes" id="UP001069802">
    <property type="component" value="Unassembled WGS sequence"/>
</dbReference>
<dbReference type="Pfam" id="PF00496">
    <property type="entry name" value="SBP_bac_5"/>
    <property type="match status" value="1"/>
</dbReference>
<dbReference type="Gene3D" id="3.40.190.10">
    <property type="entry name" value="Periplasmic binding protein-like II"/>
    <property type="match status" value="1"/>
</dbReference>
<dbReference type="InterPro" id="IPR030678">
    <property type="entry name" value="Peptide/Ni-bd"/>
</dbReference>
<evidence type="ECO:0000259" key="5">
    <source>
        <dbReference type="Pfam" id="PF00496"/>
    </source>
</evidence>
<dbReference type="Gene3D" id="3.10.105.10">
    <property type="entry name" value="Dipeptide-binding Protein, Domain 3"/>
    <property type="match status" value="1"/>
</dbReference>
<gene>
    <name evidence="6" type="ORF">O4H49_19940</name>
</gene>
<dbReference type="PROSITE" id="PS51318">
    <property type="entry name" value="TAT"/>
    <property type="match status" value="1"/>
</dbReference>
<evidence type="ECO:0000256" key="3">
    <source>
        <dbReference type="ARBA" id="ARBA00022448"/>
    </source>
</evidence>
<dbReference type="Gene3D" id="3.90.76.10">
    <property type="entry name" value="Dipeptide-binding Protein, Domain 1"/>
    <property type="match status" value="1"/>
</dbReference>
<dbReference type="InterPro" id="IPR006311">
    <property type="entry name" value="TAT_signal"/>
</dbReference>
<keyword evidence="3" id="KW-0813">Transport</keyword>
<protein>
    <submittedName>
        <fullName evidence="6">ABC transporter substrate-binding protein</fullName>
    </submittedName>
</protein>